<dbReference type="Proteomes" id="UP001549363">
    <property type="component" value="Unassembled WGS sequence"/>
</dbReference>
<feature type="domain" description="Rad50/SbcC-type AAA" evidence="2">
    <location>
        <begin position="23"/>
        <end position="278"/>
    </location>
</feature>
<name>A0ABV2PG21_9BACI</name>
<dbReference type="Pfam" id="PF13558">
    <property type="entry name" value="SbcC_Walker_B"/>
    <property type="match status" value="1"/>
</dbReference>
<evidence type="ECO:0000313" key="3">
    <source>
        <dbReference type="EMBL" id="MET4559749.1"/>
    </source>
</evidence>
<keyword evidence="1" id="KW-0175">Coiled coil</keyword>
<organism evidence="3 4">
    <name type="scientific">Lysinibacillus parviboronicapiens</name>
    <dbReference type="NCBI Taxonomy" id="436516"/>
    <lineage>
        <taxon>Bacteria</taxon>
        <taxon>Bacillati</taxon>
        <taxon>Bacillota</taxon>
        <taxon>Bacilli</taxon>
        <taxon>Bacillales</taxon>
        <taxon>Bacillaceae</taxon>
        <taxon>Lysinibacillus</taxon>
    </lineage>
</organism>
<dbReference type="NCBIfam" id="TIGR02680">
    <property type="entry name" value="TIGR02680 family protein"/>
    <property type="match status" value="1"/>
</dbReference>
<dbReference type="InterPro" id="IPR038729">
    <property type="entry name" value="Rad50/SbcC_AAA"/>
</dbReference>
<accession>A0ABV2PG21</accession>
<keyword evidence="4" id="KW-1185">Reference proteome</keyword>
<reference evidence="3 4" key="1">
    <citation type="submission" date="2024-06" db="EMBL/GenBank/DDBJ databases">
        <title>Sorghum-associated microbial communities from plants grown in Nebraska, USA.</title>
        <authorList>
            <person name="Schachtman D."/>
        </authorList>
    </citation>
    <scope>NUCLEOTIDE SEQUENCE [LARGE SCALE GENOMIC DNA]</scope>
    <source>
        <strain evidence="3 4">736</strain>
    </source>
</reference>
<evidence type="ECO:0000313" key="4">
    <source>
        <dbReference type="Proteomes" id="UP001549363"/>
    </source>
</evidence>
<feature type="coiled-coil region" evidence="1">
    <location>
        <begin position="796"/>
        <end position="830"/>
    </location>
</feature>
<dbReference type="Pfam" id="PF13476">
    <property type="entry name" value="AAA_23"/>
    <property type="match status" value="1"/>
</dbReference>
<dbReference type="PANTHER" id="PTHR23159">
    <property type="entry name" value="CENTROSOMAL PROTEIN 2"/>
    <property type="match status" value="1"/>
</dbReference>
<dbReference type="Gene3D" id="3.40.50.300">
    <property type="entry name" value="P-loop containing nucleotide triphosphate hydrolases"/>
    <property type="match status" value="1"/>
</dbReference>
<feature type="coiled-coil region" evidence="1">
    <location>
        <begin position="241"/>
        <end position="406"/>
    </location>
</feature>
<feature type="coiled-coil region" evidence="1">
    <location>
        <begin position="456"/>
        <end position="497"/>
    </location>
</feature>
<evidence type="ECO:0000259" key="2">
    <source>
        <dbReference type="Pfam" id="PF13476"/>
    </source>
</evidence>
<dbReference type="InterPro" id="IPR027417">
    <property type="entry name" value="P-loop_NTPase"/>
</dbReference>
<gene>
    <name evidence="3" type="ORF">ABIA69_000892</name>
</gene>
<comment type="caution">
    <text evidence="3">The sequence shown here is derived from an EMBL/GenBank/DDBJ whole genome shotgun (WGS) entry which is preliminary data.</text>
</comment>
<proteinExistence type="predicted"/>
<dbReference type="PANTHER" id="PTHR23159:SF31">
    <property type="entry name" value="CENTROSOME-ASSOCIATED PROTEIN CEP250 ISOFORM X1"/>
    <property type="match status" value="1"/>
</dbReference>
<dbReference type="InterPro" id="IPR013496">
    <property type="entry name" value="CHP02680"/>
</dbReference>
<feature type="coiled-coil region" evidence="1">
    <location>
        <begin position="1112"/>
        <end position="1166"/>
    </location>
</feature>
<feature type="coiled-coil region" evidence="1">
    <location>
        <begin position="878"/>
        <end position="933"/>
    </location>
</feature>
<dbReference type="SUPFAM" id="SSF52540">
    <property type="entry name" value="P-loop containing nucleoside triphosphate hydrolases"/>
    <property type="match status" value="1"/>
</dbReference>
<evidence type="ECO:0000256" key="1">
    <source>
        <dbReference type="SAM" id="Coils"/>
    </source>
</evidence>
<protein>
    <submittedName>
        <fullName evidence="3">Uncharacterized protein (TIGR02680 family)</fullName>
    </submittedName>
</protein>
<sequence>MENVLSQPNKWVMNLAGVLNYWYYKYEEFHFENGHLIIRGANGSGKSVTTQSFLPLLLDGNKQPSRLDPFGSRSRKMIDYIFGENPDVSQKTSYIFLEYKRKYTEEYITTGIGFEANFDNDKVDSWHFLIKNKRVGKDFDLFKYQLDENGEKVMVPLSKKELESYVDREKCGYVKEKQKDYAELVNNYIFKFESLEDYLDMVNLVVRIRTPKLSNDLGPNVIYQILERSLPELSFNDLRSLTETIQNIDLHNQRLRKAKEDNKLLKKLASKYQEYNQKVLSFKATDFNKTVVKQNSAEKDHKKAQKELADTTKKLNMLIDEIKELQLEEKQLNEKLRAFEDNDIRKAQRRLTELEPQLEMKKSEYQSQIAKLQNKIDTQRRLENDLKEKEDELFEYEKKNQLFLEDLDEKANYIDFESHTLNRDNFVSKFGVQDPTIVADQWRATLDSHMKEISDIAKLLNRENDLKIKLDERNQEIIELDEKLKDEEKAITKLQLQLEEKIEFFNRDITDWNDTNTEFKLQKDELNQFVTVINSLFEETLLSDIDELVNKFYSKLRDVLIQKKANSEAALSILRDKIKVKREELDNVRKKKDPEPERNEQTIKVRKKMQKEGVPFIPFYEAVEFKGVTSDERERLESSLMEMGVLDGLIVSKRFIHLVVESDAVLLPQTVKEKVNTLNEYLEVRLPEEYQILQSEVDAILKSISIEEVIDGSYVTLFGSYQHGVVKGYAPFREKATFIGKEARKQYREKLITDLEKELSVLNGEHNDLLIILENITNSSKQLLNEKKCFPSSRELIEQNDNIKKLETTVKSINEQKERIENGIENIRIDYTETRTERIKRSENRTLKPMIEAYEGASEECNKYARLLDDLRFNGKSYNNTKNIIRSLENQIEDAEVDIDDMRYSCNQTEQAKKELQNSIEELKEYLEKEGTSDIEKEIREAEERKTLIPAILLEKVEIKGSLNDRVPQLIKNVGIKQCSIVFYNKLQKIKGDIFVNEINKKFIESFDRETLSNEENIYLLSKIVVEELGETTYQEVYDKQDDLNTELRDISLKGLEDFHPTINKDSLALPEVSDEGFEIFAKELEEMEHTNQRTIISLMYEGKSFSPMGVQKELESQIEVMQSALKAEDEKMYKEIIMDKIGERIRELISKANKWKMEINKLMSERQTSSALQLFIEWKPNEAKELDELKTSELINLLQRDPSTLKDSDYNKLTKHFTSKIQYAKDIYEQDEENKEKSLDYVIKDVLDYRKWFEFKIYYKKGEDNKKELTKNRFNALSGGERAMSMYIPLLSALFSKYSSASKDAPYVISMDEAFAGVDDTNIRDMFKLIDNLDLNYILNSQSLWGDYDTVDSLSIAEIIRPKNSKDVTVIRFKWDGKEIIPVREESSKKEEEDIIEPNSEQMHLFDLVRK</sequence>
<dbReference type="RefSeq" id="WP_354471033.1">
    <property type="nucleotide sequence ID" value="NZ_JBEPSB010000002.1"/>
</dbReference>
<dbReference type="EMBL" id="JBEPSB010000002">
    <property type="protein sequence ID" value="MET4559749.1"/>
    <property type="molecule type" value="Genomic_DNA"/>
</dbReference>